<feature type="chain" id="PRO_5007568898" description="DUF4398 domain-containing protein" evidence="2">
    <location>
        <begin position="23"/>
        <end position="159"/>
    </location>
</feature>
<gene>
    <name evidence="4" type="ORF">BE17_02790</name>
</gene>
<evidence type="ECO:0000313" key="4">
    <source>
        <dbReference type="EMBL" id="KYF92768.1"/>
    </source>
</evidence>
<keyword evidence="2" id="KW-0732">Signal</keyword>
<accession>A0A150SKN9</accession>
<sequence>MRCNQRVMVMLTLGGLLGCASAPLPPKELISARKSYERARASAAAELAPADLHDAREALERAERAFAEEHEITEARDLAYLADRRAQLAESLGRTAAAERQRGAALQAYGELQLALRRKGAPPAGPAGPGDPAGPPGHQRTTPAQVSARERSLTILQGR</sequence>
<dbReference type="PROSITE" id="PS51257">
    <property type="entry name" value="PROKAR_LIPOPROTEIN"/>
    <property type="match status" value="1"/>
</dbReference>
<dbReference type="Gene3D" id="1.20.1270.390">
    <property type="match status" value="1"/>
</dbReference>
<evidence type="ECO:0000256" key="2">
    <source>
        <dbReference type="SAM" id="SignalP"/>
    </source>
</evidence>
<dbReference type="EMBL" id="JEMB01000880">
    <property type="protein sequence ID" value="KYF92768.1"/>
    <property type="molecule type" value="Genomic_DNA"/>
</dbReference>
<evidence type="ECO:0000313" key="5">
    <source>
        <dbReference type="Proteomes" id="UP000075635"/>
    </source>
</evidence>
<dbReference type="InterPro" id="IPR025511">
    <property type="entry name" value="DUF4398"/>
</dbReference>
<evidence type="ECO:0000259" key="3">
    <source>
        <dbReference type="Pfam" id="PF14346"/>
    </source>
</evidence>
<feature type="region of interest" description="Disordered" evidence="1">
    <location>
        <begin position="115"/>
        <end position="159"/>
    </location>
</feature>
<organism evidence="4 5">
    <name type="scientific">Sorangium cellulosum</name>
    <name type="common">Polyangium cellulosum</name>
    <dbReference type="NCBI Taxonomy" id="56"/>
    <lineage>
        <taxon>Bacteria</taxon>
        <taxon>Pseudomonadati</taxon>
        <taxon>Myxococcota</taxon>
        <taxon>Polyangia</taxon>
        <taxon>Polyangiales</taxon>
        <taxon>Polyangiaceae</taxon>
        <taxon>Sorangium</taxon>
    </lineage>
</organism>
<feature type="domain" description="DUF4398" evidence="3">
    <location>
        <begin position="28"/>
        <end position="104"/>
    </location>
</feature>
<dbReference type="AlphaFoldDB" id="A0A150SKN9"/>
<proteinExistence type="predicted"/>
<evidence type="ECO:0000256" key="1">
    <source>
        <dbReference type="SAM" id="MobiDB-lite"/>
    </source>
</evidence>
<comment type="caution">
    <text evidence="4">The sequence shown here is derived from an EMBL/GenBank/DDBJ whole genome shotgun (WGS) entry which is preliminary data.</text>
</comment>
<dbReference type="Proteomes" id="UP000075635">
    <property type="component" value="Unassembled WGS sequence"/>
</dbReference>
<protein>
    <recommendedName>
        <fullName evidence="3">DUF4398 domain-containing protein</fullName>
    </recommendedName>
</protein>
<reference evidence="4 5" key="1">
    <citation type="submission" date="2014-02" db="EMBL/GenBank/DDBJ databases">
        <title>The small core and large imbalanced accessory genome model reveals a collaborative survival strategy of Sorangium cellulosum strains in nature.</title>
        <authorList>
            <person name="Han K."/>
            <person name="Peng R."/>
            <person name="Blom J."/>
            <person name="Li Y.-Z."/>
        </authorList>
    </citation>
    <scope>NUCLEOTIDE SEQUENCE [LARGE SCALE GENOMIC DNA]</scope>
    <source>
        <strain evidence="4 5">So0011-07</strain>
    </source>
</reference>
<feature type="signal peptide" evidence="2">
    <location>
        <begin position="1"/>
        <end position="22"/>
    </location>
</feature>
<name>A0A150SKN9_SORCE</name>
<dbReference type="Pfam" id="PF14346">
    <property type="entry name" value="DUF4398"/>
    <property type="match status" value="1"/>
</dbReference>